<proteinExistence type="predicted"/>
<dbReference type="Proteomes" id="UP001244136">
    <property type="component" value="Chromosome"/>
</dbReference>
<dbReference type="EC" id="3.1.3.16" evidence="2"/>
<sequence length="261" mass="28028">MLFKRYSTGIDIGALADGAGSARLSHYGAAVLVQEASHLIAHDFERIFRATNNLGTIRAEVVGQLQSKLAETARVGIDLTDSDRARLGYPSLDSDRLVRCDLRDLASTLLLVAVKGDRFVALHLGDGVVASEVALRSGRRVVRPLGGPDNGEFANETTFITSRSAAGMLRIYRGHLATSTRTISGFILMSDGPEVSLFQKRTRTLAPACSKLLEACRNLPSEVMQEQLEATLRDVIVPRTSDDCSLVLLAAPHPADADSAA</sequence>
<dbReference type="Pfam" id="PF13672">
    <property type="entry name" value="PP2C_2"/>
    <property type="match status" value="1"/>
</dbReference>
<dbReference type="GO" id="GO:0004722">
    <property type="term" value="F:protein serine/threonine phosphatase activity"/>
    <property type="evidence" value="ECO:0007669"/>
    <property type="project" value="UniProtKB-EC"/>
</dbReference>
<dbReference type="RefSeq" id="WP_281144441.1">
    <property type="nucleotide sequence ID" value="NZ_CP123967.1"/>
</dbReference>
<name>A0ABY8PWB6_9ACTN</name>
<accession>A0ABY8PWB6</accession>
<feature type="domain" description="PPM-type phosphatase" evidence="1">
    <location>
        <begin position="10"/>
        <end position="233"/>
    </location>
</feature>
<dbReference type="InterPro" id="IPR001932">
    <property type="entry name" value="PPM-type_phosphatase-like_dom"/>
</dbReference>
<evidence type="ECO:0000313" key="2">
    <source>
        <dbReference type="EMBL" id="WGT46677.1"/>
    </source>
</evidence>
<gene>
    <name evidence="2" type="ORF">QH948_11090</name>
</gene>
<reference evidence="2 3" key="1">
    <citation type="journal article" date="2008" name="Int. J. Syst. Evol. Microbiol.">
        <title>Tessaracoccus flavescens sp. nov., isolated from marine sediment.</title>
        <authorList>
            <person name="Lee D.W."/>
            <person name="Lee S.D."/>
        </authorList>
    </citation>
    <scope>NUCLEOTIDE SEQUENCE [LARGE SCALE GENOMIC DNA]</scope>
    <source>
        <strain evidence="2 3">T21</strain>
    </source>
</reference>
<protein>
    <submittedName>
        <fullName evidence="2">PP2C family serine/threonine-protein phosphatase</fullName>
        <ecNumber evidence="2">3.1.3.16</ecNumber>
    </submittedName>
</protein>
<organism evidence="2 3">
    <name type="scientific">Tessaracoccus lacteus</name>
    <dbReference type="NCBI Taxonomy" id="3041766"/>
    <lineage>
        <taxon>Bacteria</taxon>
        <taxon>Bacillati</taxon>
        <taxon>Actinomycetota</taxon>
        <taxon>Actinomycetes</taxon>
        <taxon>Propionibacteriales</taxon>
        <taxon>Propionibacteriaceae</taxon>
        <taxon>Tessaracoccus</taxon>
    </lineage>
</organism>
<dbReference type="EMBL" id="CP123967">
    <property type="protein sequence ID" value="WGT46677.1"/>
    <property type="molecule type" value="Genomic_DNA"/>
</dbReference>
<evidence type="ECO:0000313" key="3">
    <source>
        <dbReference type="Proteomes" id="UP001244136"/>
    </source>
</evidence>
<keyword evidence="3" id="KW-1185">Reference proteome</keyword>
<evidence type="ECO:0000259" key="1">
    <source>
        <dbReference type="Pfam" id="PF13672"/>
    </source>
</evidence>
<keyword evidence="2" id="KW-0378">Hydrolase</keyword>